<gene>
    <name evidence="9 11" type="primary">rbsK</name>
    <name evidence="11" type="ORF">PSA7680_01042</name>
</gene>
<feature type="binding site" evidence="9">
    <location>
        <position position="136"/>
    </location>
    <ligand>
        <name>substrate</name>
    </ligand>
</feature>
<keyword evidence="7 9" id="KW-0630">Potassium</keyword>
<keyword evidence="4 9" id="KW-0418">Kinase</keyword>
<comment type="subunit">
    <text evidence="9">Homodimer.</text>
</comment>
<feature type="binding site" evidence="9">
    <location>
        <position position="238"/>
    </location>
    <ligand>
        <name>substrate</name>
    </ligand>
</feature>
<dbReference type="HAMAP" id="MF_01987">
    <property type="entry name" value="Ribokinase"/>
    <property type="match status" value="1"/>
</dbReference>
<feature type="binding site" evidence="9">
    <location>
        <position position="268"/>
    </location>
    <ligand>
        <name>K(+)</name>
        <dbReference type="ChEBI" id="CHEBI:29103"/>
    </ligand>
</feature>
<keyword evidence="8 9" id="KW-0119">Carbohydrate metabolism</keyword>
<dbReference type="UniPathway" id="UPA00916">
    <property type="reaction ID" value="UER00889"/>
</dbReference>
<comment type="pathway">
    <text evidence="9">Carbohydrate metabolism; D-ribose degradation; D-ribose 5-phosphate from beta-D-ribopyranose: step 2/2.</text>
</comment>
<feature type="binding site" evidence="9">
    <location>
        <position position="271"/>
    </location>
    <ligand>
        <name>K(+)</name>
        <dbReference type="ChEBI" id="CHEBI:29103"/>
    </ligand>
</feature>
<feature type="binding site" evidence="9">
    <location>
        <begin position="10"/>
        <end position="12"/>
    </location>
    <ligand>
        <name>substrate</name>
    </ligand>
</feature>
<feature type="binding site" evidence="9">
    <location>
        <begin position="237"/>
        <end position="238"/>
    </location>
    <ligand>
        <name>ATP</name>
        <dbReference type="ChEBI" id="CHEBI:30616"/>
    </ligand>
</feature>
<comment type="activity regulation">
    <text evidence="9">Activated by a monovalent cation that binds near, but not in, the active site. The most likely occupant of the site in vivo is potassium. Ion binding induces a conformational change that may alter substrate affinity.</text>
</comment>
<evidence type="ECO:0000256" key="8">
    <source>
        <dbReference type="ARBA" id="ARBA00023277"/>
    </source>
</evidence>
<comment type="catalytic activity">
    <reaction evidence="9">
        <text>D-ribose + ATP = D-ribose 5-phosphate + ADP + H(+)</text>
        <dbReference type="Rhea" id="RHEA:13697"/>
        <dbReference type="ChEBI" id="CHEBI:15378"/>
        <dbReference type="ChEBI" id="CHEBI:30616"/>
        <dbReference type="ChEBI" id="CHEBI:47013"/>
        <dbReference type="ChEBI" id="CHEBI:78346"/>
        <dbReference type="ChEBI" id="CHEBI:456216"/>
        <dbReference type="EC" id="2.7.1.15"/>
    </reaction>
</comment>
<dbReference type="InterPro" id="IPR011611">
    <property type="entry name" value="PfkB_dom"/>
</dbReference>
<comment type="function">
    <text evidence="9">Catalyzes the phosphorylation of ribose at O-5 in a reaction requiring ATP and magnesium. The resulting D-ribose-5-phosphate can then be used either for sythesis of nucleotides, histidine, and tryptophan, or as a component of the pentose phosphate pathway.</text>
</comment>
<sequence length="292" mass="29557">MTIYNLGSINADHVYSVPHLPGPGETLAADSLNIGLGGKGTNQSVAAARAGSHVVHIGAVGADGAWARERIAGYGVNVDHVATVQGPTGHAIINVDAGGENAIVLLKGANFAFDPALVEAALAHAGVGDVLLLQNETAHQAEAARIARSKGVRVVYSAAPFSVEAVKAVLPHVDLLAMNEIEAAQLSEALGTTPEALEVPETLITQGAKGAVWRAASGERHVVASFSVTPKDTTAAGDTFAGYFAAACEQGLAVPEAMRLAAGAAALKVTRAGAADAIPTRAEVEAFIAAQE</sequence>
<evidence type="ECO:0000256" key="7">
    <source>
        <dbReference type="ARBA" id="ARBA00022958"/>
    </source>
</evidence>
<dbReference type="EMBL" id="FWFQ01000005">
    <property type="protein sequence ID" value="SLN24719.1"/>
    <property type="molecule type" value="Genomic_DNA"/>
</dbReference>
<dbReference type="GO" id="GO:0046872">
    <property type="term" value="F:metal ion binding"/>
    <property type="evidence" value="ECO:0007669"/>
    <property type="project" value="UniProtKB-KW"/>
</dbReference>
<dbReference type="PANTHER" id="PTHR10584">
    <property type="entry name" value="SUGAR KINASE"/>
    <property type="match status" value="1"/>
</dbReference>
<comment type="subcellular location">
    <subcellularLocation>
        <location evidence="9">Cytoplasm</location>
    </subcellularLocation>
</comment>
<accession>A0A1Y5RSZ0</accession>
<evidence type="ECO:0000256" key="9">
    <source>
        <dbReference type="HAMAP-Rule" id="MF_01987"/>
    </source>
</evidence>
<dbReference type="AlphaFoldDB" id="A0A1Y5RSZ0"/>
<keyword evidence="6 9" id="KW-0460">Magnesium</keyword>
<dbReference type="EC" id="2.7.1.15" evidence="9"/>
<protein>
    <recommendedName>
        <fullName evidence="9">Ribokinase</fullName>
        <shortName evidence="9">RK</shortName>
        <ecNumber evidence="9">2.7.1.15</ecNumber>
    </recommendedName>
</protein>
<dbReference type="PANTHER" id="PTHR10584:SF166">
    <property type="entry name" value="RIBOKINASE"/>
    <property type="match status" value="1"/>
</dbReference>
<dbReference type="InterPro" id="IPR029056">
    <property type="entry name" value="Ribokinase-like"/>
</dbReference>
<feature type="binding site" evidence="9">
    <location>
        <begin position="205"/>
        <end position="210"/>
    </location>
    <ligand>
        <name>ATP</name>
        <dbReference type="ChEBI" id="CHEBI:30616"/>
    </ligand>
</feature>
<comment type="caution">
    <text evidence="9">Lacks conserved residue(s) required for the propagation of feature annotation.</text>
</comment>
<dbReference type="Pfam" id="PF00294">
    <property type="entry name" value="PfkB"/>
    <property type="match status" value="1"/>
</dbReference>
<evidence type="ECO:0000256" key="6">
    <source>
        <dbReference type="ARBA" id="ARBA00022842"/>
    </source>
</evidence>
<dbReference type="Proteomes" id="UP000193409">
    <property type="component" value="Unassembled WGS sequence"/>
</dbReference>
<feature type="binding site" evidence="9">
    <location>
        <position position="232"/>
    </location>
    <ligand>
        <name>K(+)</name>
        <dbReference type="ChEBI" id="CHEBI:29103"/>
    </ligand>
</feature>
<keyword evidence="3 9" id="KW-0547">Nucleotide-binding</keyword>
<dbReference type="SUPFAM" id="SSF53613">
    <property type="entry name" value="Ribokinase-like"/>
    <property type="match status" value="1"/>
</dbReference>
<dbReference type="RefSeq" id="WP_085867600.1">
    <property type="nucleotide sequence ID" value="NZ_FWFQ01000005.1"/>
</dbReference>
<evidence type="ECO:0000256" key="3">
    <source>
        <dbReference type="ARBA" id="ARBA00022741"/>
    </source>
</evidence>
<feature type="binding site" evidence="9">
    <location>
        <position position="234"/>
    </location>
    <ligand>
        <name>K(+)</name>
        <dbReference type="ChEBI" id="CHEBI:29103"/>
    </ligand>
</feature>
<dbReference type="InterPro" id="IPR002139">
    <property type="entry name" value="Ribo/fructo_kinase"/>
</dbReference>
<feature type="binding site" evidence="9">
    <location>
        <position position="273"/>
    </location>
    <ligand>
        <name>K(+)</name>
        <dbReference type="ChEBI" id="CHEBI:29103"/>
    </ligand>
</feature>
<dbReference type="CDD" id="cd01174">
    <property type="entry name" value="ribokinase"/>
    <property type="match status" value="1"/>
</dbReference>
<evidence type="ECO:0000256" key="4">
    <source>
        <dbReference type="ARBA" id="ARBA00022777"/>
    </source>
</evidence>
<evidence type="ECO:0000259" key="10">
    <source>
        <dbReference type="Pfam" id="PF00294"/>
    </source>
</evidence>
<feature type="active site" description="Proton acceptor" evidence="9">
    <location>
        <position position="238"/>
    </location>
</feature>
<evidence type="ECO:0000313" key="12">
    <source>
        <dbReference type="Proteomes" id="UP000193409"/>
    </source>
</evidence>
<name>A0A1Y5RSZ0_9RHOB</name>
<comment type="cofactor">
    <cofactor evidence="9">
        <name>Mg(2+)</name>
        <dbReference type="ChEBI" id="CHEBI:18420"/>
    </cofactor>
    <text evidence="9">Requires a divalent cation, most likely magnesium in vivo, as an electrophilic catalyst to aid phosphoryl group transfer. It is the chelate of the metal and the nucleotide that is the actual substrate.</text>
</comment>
<evidence type="ECO:0000313" key="11">
    <source>
        <dbReference type="EMBL" id="SLN24719.1"/>
    </source>
</evidence>
<keyword evidence="9" id="KW-0963">Cytoplasm</keyword>
<dbReference type="InterPro" id="IPR011877">
    <property type="entry name" value="Ribokinase"/>
</dbReference>
<keyword evidence="2 9" id="KW-0479">Metal-binding</keyword>
<dbReference type="GO" id="GO:0005737">
    <property type="term" value="C:cytoplasm"/>
    <property type="evidence" value="ECO:0007669"/>
    <property type="project" value="UniProtKB-SubCell"/>
</dbReference>
<proteinExistence type="inferred from homology"/>
<dbReference type="OrthoDB" id="9775849at2"/>
<dbReference type="PRINTS" id="PR00990">
    <property type="entry name" value="RIBOKINASE"/>
</dbReference>
<comment type="similarity">
    <text evidence="9">Belongs to the carbohydrate kinase PfkB family. Ribokinase subfamily.</text>
</comment>
<feature type="binding site" evidence="9">
    <location>
        <position position="179"/>
    </location>
    <ligand>
        <name>ATP</name>
        <dbReference type="ChEBI" id="CHEBI:30616"/>
    </ligand>
</feature>
<evidence type="ECO:0000256" key="5">
    <source>
        <dbReference type="ARBA" id="ARBA00022840"/>
    </source>
</evidence>
<dbReference type="GO" id="GO:0005524">
    <property type="term" value="F:ATP binding"/>
    <property type="evidence" value="ECO:0007669"/>
    <property type="project" value="UniProtKB-UniRule"/>
</dbReference>
<evidence type="ECO:0000256" key="2">
    <source>
        <dbReference type="ARBA" id="ARBA00022723"/>
    </source>
</evidence>
<organism evidence="11 12">
    <name type="scientific">Pseudoruegeria aquimaris</name>
    <dbReference type="NCBI Taxonomy" id="393663"/>
    <lineage>
        <taxon>Bacteria</taxon>
        <taxon>Pseudomonadati</taxon>
        <taxon>Pseudomonadota</taxon>
        <taxon>Alphaproteobacteria</taxon>
        <taxon>Rhodobacterales</taxon>
        <taxon>Roseobacteraceae</taxon>
        <taxon>Pseudoruegeria</taxon>
    </lineage>
</organism>
<evidence type="ECO:0000256" key="1">
    <source>
        <dbReference type="ARBA" id="ARBA00022679"/>
    </source>
</evidence>
<feature type="domain" description="Carbohydrate kinase PfkB" evidence="10">
    <location>
        <begin position="6"/>
        <end position="280"/>
    </location>
</feature>
<reference evidence="11 12" key="1">
    <citation type="submission" date="2017-03" db="EMBL/GenBank/DDBJ databases">
        <authorList>
            <person name="Afonso C.L."/>
            <person name="Miller P.J."/>
            <person name="Scott M.A."/>
            <person name="Spackman E."/>
            <person name="Goraichik I."/>
            <person name="Dimitrov K.M."/>
            <person name="Suarez D.L."/>
            <person name="Swayne D.E."/>
        </authorList>
    </citation>
    <scope>NUCLEOTIDE SEQUENCE [LARGE SCALE GENOMIC DNA]</scope>
    <source>
        <strain evidence="11 12">CECT 7680</strain>
    </source>
</reference>
<feature type="binding site" evidence="9">
    <location>
        <begin position="38"/>
        <end position="42"/>
    </location>
    <ligand>
        <name>substrate</name>
    </ligand>
</feature>
<dbReference type="GO" id="GO:0019303">
    <property type="term" value="P:D-ribose catabolic process"/>
    <property type="evidence" value="ECO:0007669"/>
    <property type="project" value="UniProtKB-UniRule"/>
</dbReference>
<dbReference type="GO" id="GO:0004747">
    <property type="term" value="F:ribokinase activity"/>
    <property type="evidence" value="ECO:0007669"/>
    <property type="project" value="UniProtKB-UniRule"/>
</dbReference>
<keyword evidence="5 9" id="KW-0067">ATP-binding</keyword>
<keyword evidence="12" id="KW-1185">Reference proteome</keyword>
<dbReference type="Gene3D" id="3.40.1190.20">
    <property type="match status" value="1"/>
</dbReference>
<keyword evidence="1 9" id="KW-0808">Transferase</keyword>